<evidence type="ECO:0000256" key="10">
    <source>
        <dbReference type="PROSITE-ProRule" id="PRU10056"/>
    </source>
</evidence>
<keyword evidence="6" id="KW-1015">Disulfide bond</keyword>
<dbReference type="Gene3D" id="2.60.40.290">
    <property type="match status" value="1"/>
</dbReference>
<organism evidence="13 14">
    <name type="scientific">Catellatospora bangladeshensis</name>
    <dbReference type="NCBI Taxonomy" id="310355"/>
    <lineage>
        <taxon>Bacteria</taxon>
        <taxon>Bacillati</taxon>
        <taxon>Actinomycetota</taxon>
        <taxon>Actinomycetes</taxon>
        <taxon>Micromonosporales</taxon>
        <taxon>Micromonosporaceae</taxon>
        <taxon>Catellatospora</taxon>
    </lineage>
</organism>
<proteinExistence type="inferred from homology"/>
<dbReference type="GO" id="GO:0030247">
    <property type="term" value="F:polysaccharide binding"/>
    <property type="evidence" value="ECO:0007669"/>
    <property type="project" value="UniProtKB-UniRule"/>
</dbReference>
<name>A0A8J3NKX7_9ACTN</name>
<dbReference type="AlphaFoldDB" id="A0A8J3NKX7"/>
<evidence type="ECO:0000256" key="11">
    <source>
        <dbReference type="RuleBase" id="RU361186"/>
    </source>
</evidence>
<evidence type="ECO:0000313" key="14">
    <source>
        <dbReference type="Proteomes" id="UP000601223"/>
    </source>
</evidence>
<dbReference type="InterPro" id="IPR016288">
    <property type="entry name" value="Beta_cellobiohydrolase"/>
</dbReference>
<dbReference type="SUPFAM" id="SSF49384">
    <property type="entry name" value="Carbohydrate-binding domain"/>
    <property type="match status" value="1"/>
</dbReference>
<evidence type="ECO:0000256" key="6">
    <source>
        <dbReference type="ARBA" id="ARBA00023157"/>
    </source>
</evidence>
<evidence type="ECO:0000256" key="8">
    <source>
        <dbReference type="ARBA" id="ARBA00023295"/>
    </source>
</evidence>
<dbReference type="GO" id="GO:0030245">
    <property type="term" value="P:cellulose catabolic process"/>
    <property type="evidence" value="ECO:0007669"/>
    <property type="project" value="UniProtKB-KW"/>
</dbReference>
<dbReference type="PANTHER" id="PTHR34876">
    <property type="match status" value="1"/>
</dbReference>
<dbReference type="InterPro" id="IPR036434">
    <property type="entry name" value="Beta_cellobiohydrolase_sf"/>
</dbReference>
<dbReference type="GO" id="GO:0005576">
    <property type="term" value="C:extracellular region"/>
    <property type="evidence" value="ECO:0007669"/>
    <property type="project" value="UniProtKB-SubCell"/>
</dbReference>
<keyword evidence="4 11" id="KW-0378">Hydrolase</keyword>
<evidence type="ECO:0000256" key="7">
    <source>
        <dbReference type="ARBA" id="ARBA00023277"/>
    </source>
</evidence>
<evidence type="ECO:0000259" key="12">
    <source>
        <dbReference type="PROSITE" id="PS51173"/>
    </source>
</evidence>
<feature type="chain" id="PRO_5035338120" description="Glucanase" evidence="11">
    <location>
        <begin position="36"/>
        <end position="791"/>
    </location>
</feature>
<evidence type="ECO:0000256" key="2">
    <source>
        <dbReference type="ARBA" id="ARBA00022525"/>
    </source>
</evidence>
<dbReference type="Pfam" id="PF01341">
    <property type="entry name" value="Glyco_hydro_6"/>
    <property type="match status" value="1"/>
</dbReference>
<comment type="similarity">
    <text evidence="11">Belongs to the glycosyl hydrolase family 6.</text>
</comment>
<dbReference type="GO" id="GO:0005179">
    <property type="term" value="F:hormone activity"/>
    <property type="evidence" value="ECO:0007669"/>
    <property type="project" value="InterPro"/>
</dbReference>
<dbReference type="RefSeq" id="WP_346113691.1">
    <property type="nucleotide sequence ID" value="NZ_BONF01000027.1"/>
</dbReference>
<comment type="subcellular location">
    <subcellularLocation>
        <location evidence="1">Secreted</location>
    </subcellularLocation>
</comment>
<dbReference type="Gene3D" id="3.20.20.40">
    <property type="entry name" value="1, 4-beta cellobiohydrolase"/>
    <property type="match status" value="1"/>
</dbReference>
<evidence type="ECO:0000313" key="13">
    <source>
        <dbReference type="EMBL" id="GIF83171.1"/>
    </source>
</evidence>
<keyword evidence="3 11" id="KW-0732">Signal</keyword>
<evidence type="ECO:0000256" key="3">
    <source>
        <dbReference type="ARBA" id="ARBA00022729"/>
    </source>
</evidence>
<feature type="domain" description="CBM2" evidence="12">
    <location>
        <begin position="32"/>
        <end position="141"/>
    </location>
</feature>
<gene>
    <name evidence="13" type="ORF">Cba03nite_45200</name>
</gene>
<dbReference type="SMART" id="SM00637">
    <property type="entry name" value="CBD_II"/>
    <property type="match status" value="1"/>
</dbReference>
<dbReference type="EC" id="3.2.1.-" evidence="11"/>
<dbReference type="InterPro" id="IPR008965">
    <property type="entry name" value="CBM2/CBM3_carb-bd_dom_sf"/>
</dbReference>
<dbReference type="PROSITE" id="PS00256">
    <property type="entry name" value="AKH"/>
    <property type="match status" value="1"/>
</dbReference>
<protein>
    <recommendedName>
        <fullName evidence="11">Glucanase</fullName>
        <ecNumber evidence="11">3.2.1.-</ecNumber>
    </recommendedName>
</protein>
<comment type="caution">
    <text evidence="13">The sequence shown here is derived from an EMBL/GenBank/DDBJ whole genome shotgun (WGS) entry which is preliminary data.</text>
</comment>
<feature type="signal peptide" evidence="11">
    <location>
        <begin position="1"/>
        <end position="35"/>
    </location>
</feature>
<dbReference type="InterPro" id="IPR001919">
    <property type="entry name" value="CBD2"/>
</dbReference>
<keyword evidence="9 11" id="KW-0624">Polysaccharide degradation</keyword>
<feature type="active site" evidence="10">
    <location>
        <position position="452"/>
    </location>
</feature>
<dbReference type="PROSITE" id="PS51173">
    <property type="entry name" value="CBM2"/>
    <property type="match status" value="1"/>
</dbReference>
<dbReference type="Pfam" id="PF00553">
    <property type="entry name" value="CBM_2"/>
    <property type="match status" value="1"/>
</dbReference>
<dbReference type="GO" id="GO:0004553">
    <property type="term" value="F:hydrolase activity, hydrolyzing O-glycosyl compounds"/>
    <property type="evidence" value="ECO:0007669"/>
    <property type="project" value="InterPro"/>
</dbReference>
<reference evidence="13 14" key="1">
    <citation type="submission" date="2021-01" db="EMBL/GenBank/DDBJ databases">
        <title>Whole genome shotgun sequence of Catellatospora bangladeshensis NBRC 107357.</title>
        <authorList>
            <person name="Komaki H."/>
            <person name="Tamura T."/>
        </authorList>
    </citation>
    <scope>NUCLEOTIDE SEQUENCE [LARGE SCALE GENOMIC DNA]</scope>
    <source>
        <strain evidence="13 14">NBRC 107357</strain>
    </source>
</reference>
<dbReference type="InterPro" id="IPR001524">
    <property type="entry name" value="Glyco_hydro_6_CS"/>
</dbReference>
<keyword evidence="14" id="KW-1185">Reference proteome</keyword>
<evidence type="ECO:0000256" key="1">
    <source>
        <dbReference type="ARBA" id="ARBA00004613"/>
    </source>
</evidence>
<evidence type="ECO:0000256" key="5">
    <source>
        <dbReference type="ARBA" id="ARBA00023001"/>
    </source>
</evidence>
<dbReference type="Proteomes" id="UP000601223">
    <property type="component" value="Unassembled WGS sequence"/>
</dbReference>
<dbReference type="InterPro" id="IPR012291">
    <property type="entry name" value="CBM2_carb-bd_dom_sf"/>
</dbReference>
<keyword evidence="7 11" id="KW-0119">Carbohydrate metabolism</keyword>
<accession>A0A8J3NKX7</accession>
<keyword evidence="5 11" id="KW-0136">Cellulose degradation</keyword>
<evidence type="ECO:0000256" key="4">
    <source>
        <dbReference type="ARBA" id="ARBA00022801"/>
    </source>
</evidence>
<sequence length="791" mass="81736">MRIAIRSSARRLVALLGATALATAGLATVATPAQAAVSCQVTYTKAWDNGSGFGANINITNTGDPLTSWSLKWTWSGNQGGIQGWSANYSQSGQNVTATNLSYNGSLATGASTGIGFNATYSGTNTNPSSFSINGVTCGGTNPQPTQSLVVSPTSVSVPEGGTATYAVRLNAQPTSNVTVTTTAGTGDSNLTVSSGATLTFTSSNWNTNQNVTLAAAEDSDSTNGTRPFTVASSGLTSVTVNATEADNDGTTTQSLVVSPTSVSVTEGGTATFGVRLAVAPSANVTVTTTAGTGDSNLTVSAGGSLTFTPSNWSTVQNVTLAAAEDSDSTAGTRPFTVASSGLTSVTVNATEADNDGGPVTPRVDNPYSGAGVYVNPQWRAKAQAEPGGSRIANQPTGVWFDRISALTGNGSPTTGTMGLADHLDQAVAQDAANGSAPMVIQIVVYNLPGRDCAALASNGELGPTELARYKSEYIDVMASILARPAYANLRVVAIIEIDSLPNLVTNVGGRATATPMCDTMLANGGYVQGVGYALNKLGAIPNVYNYIDAAHHGWIGWDDNFGATANMMFSAATASGSTAANVHGFITNTANTSALTEPYVGTITEQLRQTTWIDWNRYNDELTFAQAFRQRLITAGFSSSIGMLIDTSRNGWGSCVQTPCQPTQATRPTAPSTSTDLNTFVNQSRIDRRIHKGNWCNQAGAGLGERPRANPATGIDAYVWIKPPGESDGSSSLIPNDEGKGFDRMCDPTYTGNARNGNSMSGALPNAPVSGHWFSAQFQQLMANAYPPLS</sequence>
<keyword evidence="2" id="KW-0964">Secreted</keyword>
<evidence type="ECO:0000256" key="9">
    <source>
        <dbReference type="ARBA" id="ARBA00023326"/>
    </source>
</evidence>
<dbReference type="InterPro" id="IPR002047">
    <property type="entry name" value="Adipokinetic_hormone_CS"/>
</dbReference>
<dbReference type="PRINTS" id="PR00733">
    <property type="entry name" value="GLHYDRLASE6"/>
</dbReference>
<dbReference type="SUPFAM" id="SSF51989">
    <property type="entry name" value="Glycosyl hydrolases family 6, cellulases"/>
    <property type="match status" value="1"/>
</dbReference>
<dbReference type="EMBL" id="BONF01000027">
    <property type="protein sequence ID" value="GIF83171.1"/>
    <property type="molecule type" value="Genomic_DNA"/>
</dbReference>
<dbReference type="PROSITE" id="PS00655">
    <property type="entry name" value="GLYCOSYL_HYDROL_F6_1"/>
    <property type="match status" value="1"/>
</dbReference>
<keyword evidence="8 11" id="KW-0326">Glycosidase</keyword>
<dbReference type="PANTHER" id="PTHR34876:SF4">
    <property type="entry name" value="1,4-BETA-D-GLUCAN CELLOBIOHYDROLASE C-RELATED"/>
    <property type="match status" value="1"/>
</dbReference>